<comment type="similarity">
    <text evidence="1">Belongs to the MT-A70-like family.</text>
</comment>
<dbReference type="InterPro" id="IPR029063">
    <property type="entry name" value="SAM-dependent_MTases_sf"/>
</dbReference>
<dbReference type="PANTHER" id="PTHR12829:SF4">
    <property type="entry name" value="N(6)-ADENINE-SPECIFIC METHYLTRANSFERASE METTL4"/>
    <property type="match status" value="1"/>
</dbReference>
<evidence type="ECO:0000313" key="3">
    <source>
        <dbReference type="EMBL" id="KAK8240067.1"/>
    </source>
</evidence>
<feature type="region of interest" description="Disordered" evidence="2">
    <location>
        <begin position="97"/>
        <end position="155"/>
    </location>
</feature>
<reference evidence="3 4" key="1">
    <citation type="submission" date="2024-04" db="EMBL/GenBank/DDBJ databases">
        <title>Phyllosticta paracitricarpa is synonymous to the EU quarantine fungus P. citricarpa based on phylogenomic analyses.</title>
        <authorList>
            <consortium name="Lawrence Berkeley National Laboratory"/>
            <person name="Van Ingen-Buijs V.A."/>
            <person name="Van Westerhoven A.C."/>
            <person name="Haridas S."/>
            <person name="Skiadas P."/>
            <person name="Martin F."/>
            <person name="Groenewald J.Z."/>
            <person name="Crous P.W."/>
            <person name="Seidl M.F."/>
        </authorList>
    </citation>
    <scope>NUCLEOTIDE SEQUENCE [LARGE SCALE GENOMIC DNA]</scope>
    <source>
        <strain evidence="3 4">CBS 123374</strain>
    </source>
</reference>
<feature type="region of interest" description="Disordered" evidence="2">
    <location>
        <begin position="425"/>
        <end position="450"/>
    </location>
</feature>
<dbReference type="PROSITE" id="PS00092">
    <property type="entry name" value="N6_MTASE"/>
    <property type="match status" value="1"/>
</dbReference>
<proteinExistence type="inferred from homology"/>
<accession>A0ABR1YV89</accession>
<gene>
    <name evidence="3" type="ORF">HDK90DRAFT_449283</name>
</gene>
<name>A0ABR1YV89_9PEZI</name>
<dbReference type="EMBL" id="JBBWRZ010000003">
    <property type="protein sequence ID" value="KAK8240067.1"/>
    <property type="molecule type" value="Genomic_DNA"/>
</dbReference>
<sequence>MDPILYRNGDDTVFLFDIPTSIAAAQGTKSCPARSVLLSRKPLTEPYGGAQLDNAGLQDNPNGFDEKLHQIYEELSTAALKDIEAHWTKPEWCLPRSLPQLPEPTPTPSPEGPHKRKRSESTEPTNEDLRNEGYPVTSDRDQALSADIEDDPKPKWKSDDHEFFYNTKSSPVAVIVSDIEFDNLYPFRIPPRASLLLSDCRQTDLLRSTVRRMAQDYDHPRKFDLVIMDPPWPNASAKHKKSYNTLSLKPLKSMLLKMDLDTVIATNGVVAVWITNSEQVRKTVLSPGGLFARLGVVLVEEWVWIKTTASGAPQSPIASAWRKPYEILLVGRVPDWLQPGNQSWTGQEAVKRRVIAAVPDLHSRKPCVKSLMEELVLKKGDGEYAGLELFGRYAVAGWFVWGNEAIKYNWEVYWKDQVEAAEQDAVQAEEKKTALSTQSPERKKRKLAMR</sequence>
<comment type="caution">
    <text evidence="3">The sequence shown here is derived from an EMBL/GenBank/DDBJ whole genome shotgun (WGS) entry which is preliminary data.</text>
</comment>
<dbReference type="PROSITE" id="PS51143">
    <property type="entry name" value="MT_A70"/>
    <property type="match status" value="1"/>
</dbReference>
<evidence type="ECO:0000256" key="2">
    <source>
        <dbReference type="SAM" id="MobiDB-lite"/>
    </source>
</evidence>
<protein>
    <submittedName>
        <fullName evidence="3">MT-A70-domain-containing protein</fullName>
    </submittedName>
</protein>
<dbReference type="Proteomes" id="UP001492380">
    <property type="component" value="Unassembled WGS sequence"/>
</dbReference>
<dbReference type="Pfam" id="PF05063">
    <property type="entry name" value="MT-A70"/>
    <property type="match status" value="1"/>
</dbReference>
<dbReference type="InterPro" id="IPR002052">
    <property type="entry name" value="DNA_methylase_N6_adenine_CS"/>
</dbReference>
<dbReference type="PANTHER" id="PTHR12829">
    <property type="entry name" value="N6-ADENOSINE-METHYLTRANSFERASE"/>
    <property type="match status" value="1"/>
</dbReference>
<keyword evidence="4" id="KW-1185">Reference proteome</keyword>
<dbReference type="InterPro" id="IPR007757">
    <property type="entry name" value="MT-A70-like"/>
</dbReference>
<evidence type="ECO:0000256" key="1">
    <source>
        <dbReference type="PROSITE-ProRule" id="PRU00489"/>
    </source>
</evidence>
<feature type="compositionally biased region" description="Pro residues" evidence="2">
    <location>
        <begin position="101"/>
        <end position="111"/>
    </location>
</feature>
<evidence type="ECO:0000313" key="4">
    <source>
        <dbReference type="Proteomes" id="UP001492380"/>
    </source>
</evidence>
<organism evidence="3 4">
    <name type="scientific">Phyllosticta capitalensis</name>
    <dbReference type="NCBI Taxonomy" id="121624"/>
    <lineage>
        <taxon>Eukaryota</taxon>
        <taxon>Fungi</taxon>
        <taxon>Dikarya</taxon>
        <taxon>Ascomycota</taxon>
        <taxon>Pezizomycotina</taxon>
        <taxon>Dothideomycetes</taxon>
        <taxon>Dothideomycetes incertae sedis</taxon>
        <taxon>Botryosphaeriales</taxon>
        <taxon>Phyllostictaceae</taxon>
        <taxon>Phyllosticta</taxon>
    </lineage>
</organism>
<dbReference type="SUPFAM" id="SSF53335">
    <property type="entry name" value="S-adenosyl-L-methionine-dependent methyltransferases"/>
    <property type="match status" value="1"/>
</dbReference>